<evidence type="ECO:0000313" key="2">
    <source>
        <dbReference type="EMBL" id="RMB81302.1"/>
    </source>
</evidence>
<dbReference type="EMBL" id="PENI01000032">
    <property type="protein sequence ID" value="RMB81302.1"/>
    <property type="molecule type" value="Genomic_DNA"/>
</dbReference>
<dbReference type="AlphaFoldDB" id="A0A3M0HZR0"/>
<comment type="caution">
    <text evidence="2">The sequence shown here is derived from an EMBL/GenBank/DDBJ whole genome shotgun (WGS) entry which is preliminary data.</text>
</comment>
<name>A0A3M0HZR0_9ACTN</name>
<accession>A0A3M0HZR0</accession>
<evidence type="ECO:0000256" key="1">
    <source>
        <dbReference type="SAM" id="MobiDB-lite"/>
    </source>
</evidence>
<dbReference type="Proteomes" id="UP000270471">
    <property type="component" value="Unassembled WGS sequence"/>
</dbReference>
<organism evidence="2 3">
    <name type="scientific">Streptomyces shenzhenensis</name>
    <dbReference type="NCBI Taxonomy" id="943815"/>
    <lineage>
        <taxon>Bacteria</taxon>
        <taxon>Bacillati</taxon>
        <taxon>Actinomycetota</taxon>
        <taxon>Actinomycetes</taxon>
        <taxon>Kitasatosporales</taxon>
        <taxon>Streptomycetaceae</taxon>
        <taxon>Streptomyces</taxon>
    </lineage>
</organism>
<reference evidence="2 3" key="1">
    <citation type="submission" date="2017-11" db="EMBL/GenBank/DDBJ databases">
        <title>Draft genome of actinobacteria isolated from guarana (Paullinia cupana (Mart.) Ducke.</title>
        <authorList>
            <person name="Siqueira K.A."/>
            <person name="Liotti R.G."/>
            <person name="Mendes T.A.O."/>
            <person name="Soares M.A."/>
        </authorList>
    </citation>
    <scope>NUCLEOTIDE SEQUENCE [LARGE SCALE GENOMIC DNA]</scope>
    <source>
        <strain evidence="2 3">193</strain>
    </source>
</reference>
<gene>
    <name evidence="2" type="ORF">CTZ28_35475</name>
</gene>
<dbReference type="OrthoDB" id="4317257at2"/>
<proteinExistence type="predicted"/>
<sequence length="87" mass="9685">MARPHVHPGVALTTAPAQARDTPGRAPGRQHVVGVLVVDAENVRARYECYRPGCPKPREEPIRPSAIKAFIDGIKARHLSQYHEEQR</sequence>
<protein>
    <submittedName>
        <fullName evidence="2">Uncharacterized protein</fullName>
    </submittedName>
</protein>
<keyword evidence="3" id="KW-1185">Reference proteome</keyword>
<dbReference type="RefSeq" id="WP_121893884.1">
    <property type="nucleotide sequence ID" value="NZ_PENI01000032.1"/>
</dbReference>
<evidence type="ECO:0000313" key="3">
    <source>
        <dbReference type="Proteomes" id="UP000270471"/>
    </source>
</evidence>
<feature type="region of interest" description="Disordered" evidence="1">
    <location>
        <begin position="1"/>
        <end position="28"/>
    </location>
</feature>